<name>A0A6J5H083_9BURK</name>
<gene>
    <name evidence="1" type="ORF">LMG27177_06799</name>
</gene>
<accession>A0A6J5H083</accession>
<organism evidence="1 2">
    <name type="scientific">Paraburkholderia fynbosensis</name>
    <dbReference type="NCBI Taxonomy" id="1200993"/>
    <lineage>
        <taxon>Bacteria</taxon>
        <taxon>Pseudomonadati</taxon>
        <taxon>Pseudomonadota</taxon>
        <taxon>Betaproteobacteria</taxon>
        <taxon>Burkholderiales</taxon>
        <taxon>Burkholderiaceae</taxon>
        <taxon>Paraburkholderia</taxon>
    </lineage>
</organism>
<proteinExistence type="predicted"/>
<keyword evidence="2" id="KW-1185">Reference proteome</keyword>
<protein>
    <submittedName>
        <fullName evidence="1">Uncharacterized protein</fullName>
    </submittedName>
</protein>
<dbReference type="Proteomes" id="UP000494252">
    <property type="component" value="Unassembled WGS sequence"/>
</dbReference>
<evidence type="ECO:0000313" key="1">
    <source>
        <dbReference type="EMBL" id="CAB3809412.1"/>
    </source>
</evidence>
<sequence length="56" mass="6367">MIALQFVRVTVNFQKGSGWLPGTYVRDAVHFRVDEDASTVESYGNLKNDNCYLGKR</sequence>
<dbReference type="EMBL" id="CADIKI010000029">
    <property type="protein sequence ID" value="CAB3809412.1"/>
    <property type="molecule type" value="Genomic_DNA"/>
</dbReference>
<evidence type="ECO:0000313" key="2">
    <source>
        <dbReference type="Proteomes" id="UP000494252"/>
    </source>
</evidence>
<dbReference type="AlphaFoldDB" id="A0A6J5H083"/>
<reference evidence="1 2" key="1">
    <citation type="submission" date="2020-04" db="EMBL/GenBank/DDBJ databases">
        <authorList>
            <person name="De Canck E."/>
        </authorList>
    </citation>
    <scope>NUCLEOTIDE SEQUENCE [LARGE SCALE GENOMIC DNA]</scope>
    <source>
        <strain evidence="1 2">LMG 27177</strain>
    </source>
</reference>